<organism evidence="1 2">
    <name type="scientific">Ulvibacter antarcticus</name>
    <dbReference type="NCBI Taxonomy" id="442714"/>
    <lineage>
        <taxon>Bacteria</taxon>
        <taxon>Pseudomonadati</taxon>
        <taxon>Bacteroidota</taxon>
        <taxon>Flavobacteriia</taxon>
        <taxon>Flavobacteriales</taxon>
        <taxon>Flavobacteriaceae</taxon>
        <taxon>Ulvibacter</taxon>
    </lineage>
</organism>
<reference evidence="1 2" key="1">
    <citation type="submission" date="2018-10" db="EMBL/GenBank/DDBJ databases">
        <title>Genomic Encyclopedia of Archaeal and Bacterial Type Strains, Phase II (KMG-II): from individual species to whole genera.</title>
        <authorList>
            <person name="Goeker M."/>
        </authorList>
    </citation>
    <scope>NUCLEOTIDE SEQUENCE [LARGE SCALE GENOMIC DNA]</scope>
    <source>
        <strain evidence="1 2">DSM 23424</strain>
    </source>
</reference>
<dbReference type="EMBL" id="REFC01000013">
    <property type="protein sequence ID" value="RMA58866.1"/>
    <property type="molecule type" value="Genomic_DNA"/>
</dbReference>
<comment type="caution">
    <text evidence="1">The sequence shown here is derived from an EMBL/GenBank/DDBJ whole genome shotgun (WGS) entry which is preliminary data.</text>
</comment>
<dbReference type="Proteomes" id="UP000271339">
    <property type="component" value="Unassembled WGS sequence"/>
</dbReference>
<proteinExistence type="predicted"/>
<dbReference type="RefSeq" id="WP_121907803.1">
    <property type="nucleotide sequence ID" value="NZ_REFC01000013.1"/>
</dbReference>
<keyword evidence="2" id="KW-1185">Reference proteome</keyword>
<evidence type="ECO:0000313" key="2">
    <source>
        <dbReference type="Proteomes" id="UP000271339"/>
    </source>
</evidence>
<evidence type="ECO:0000313" key="1">
    <source>
        <dbReference type="EMBL" id="RMA58866.1"/>
    </source>
</evidence>
<dbReference type="OrthoDB" id="9762853at2"/>
<name>A0A3L9YDT9_9FLAO</name>
<sequence length="1086" mass="122223">MSEKCEHNDLLLQRNGTSQSERYVSALDPASVQLHDLNTEDWMRFALKFSKEINYFETETNAISGDWEEFFIAEPEIQQFVQKLEQLGSSEVSSEEIKSDIKSHLTLFAAFLKLTSFSQEQLNGLTKKHLDFYYKRVLQLQNNEAVEDKVHILFELAKKATEVRVELGTELNAGKDALGLKRTYETKNELIVNKTQVVSLRNVLHQDGVGIKNAIVANSFDGLGADFPEDETHWWPFGYPSKDPAITVSEQYPNLPFARTGFGIASPVLLMNEGKRIVIFTFDLSTFTSQKIKISEIDKAINVFFSGEKEWIEGTILTPECSISNSKLTLVVSLNEGDDPVVAYNSEVLLEPYNTTDAVARFLIKNDSKNTNGYLFQKIFSATTVKNVTIDIEVEGIQDIDVENDLGVLDASKPFYPFGPQPVDGSNFFIGLPEALNKDWTDINIDLSWKDKPDLRSTYTAYRSQFAANIGKARYTLTVDSNGSIGGETGLTRIVENDDYFKIDLKVLHNGVWQDINSYNLFNEGGWDIVPTTQFSIKEEKTSKGFQDVSTRKIGIIGKGEIIGRSITSISAPNFGRPTQKFSAAVKKGFIKVILNHSFLHDMFPKIFSVALSKEDTTNTLIPNEPYSPQIESISITYKATANHKEKEVTLFHEHPFGVSEESLELKKESVLKNADRVLKLLPTYNQGSLYIGMENAENLQQVALLIQALEGSENPETPNEFGPDEKLEWSILCNNEWLSLNQNFIVSNETDNFLKSGIIRLSIPKEATNNNTKLPSGLVWLQIYNPKDYDTVSQLIDIKAQAVLAQFDNNNNDLSHLEFGLPAKTIAKLSNRLAQIKGIEQPFNSFDGKNKETDAEFYRRVSERLRHKQRAITIWDYEHLVLQQFPDVFKVKCINHTTTNSFLAPGEVTVVVIPNIVNKNVYDAYKPRISKAKRNEIESFINLLNTLHVVAKIINPVYQEVKVTLSAKFYLGMDENFYSKQLQKDIAKLLSPWAFEESAEITFGVTLHESTVINYIEELGYVDYITDFQLHQQSGKTATGASIFSPVNKVVPANAKVILTSVKYSEHGVTPITADQGCVVLPTVV</sequence>
<protein>
    <submittedName>
        <fullName evidence="1">Baseplate J-like protein</fullName>
    </submittedName>
</protein>
<dbReference type="AlphaFoldDB" id="A0A3L9YDT9"/>
<accession>A0A3L9YDT9</accession>
<gene>
    <name evidence="1" type="ORF">BXY75_2246</name>
</gene>